<evidence type="ECO:0000256" key="1">
    <source>
        <dbReference type="SAM" id="MobiDB-lite"/>
    </source>
</evidence>
<protein>
    <submittedName>
        <fullName evidence="2">Uncharacterized protein</fullName>
    </submittedName>
</protein>
<evidence type="ECO:0000313" key="2">
    <source>
        <dbReference type="EMBL" id="KAK3599559.1"/>
    </source>
</evidence>
<keyword evidence="3" id="KW-1185">Reference proteome</keyword>
<reference evidence="2" key="2">
    <citation type="journal article" date="2021" name="Genome Biol. Evol.">
        <title>Developing a high-quality reference genome for a parasitic bivalve with doubly uniparental inheritance (Bivalvia: Unionida).</title>
        <authorList>
            <person name="Smith C.H."/>
        </authorList>
    </citation>
    <scope>NUCLEOTIDE SEQUENCE</scope>
    <source>
        <strain evidence="2">CHS0354</strain>
        <tissue evidence="2">Mantle</tissue>
    </source>
</reference>
<comment type="caution">
    <text evidence="2">The sequence shown here is derived from an EMBL/GenBank/DDBJ whole genome shotgun (WGS) entry which is preliminary data.</text>
</comment>
<sequence length="199" mass="22419">MNCLLVIISLDLRKLKTDKENKTTLLRPICFNHPLWNIFLHLVQSQKMFSFVCFIDTCQQIHVALTQTAGSSLPKTALPSVTRSTQAQLHSKSTGSKRQSRNASRRACQPIQLQEIPCPHCLRPFRAHDQPIQPRTFLAQTSAHPAPGNSLPKLQPIQLQGIPCPNFSPSSSREFLVLIVLDSSERITSHLRTYRPAHI</sequence>
<dbReference type="Proteomes" id="UP001195483">
    <property type="component" value="Unassembled WGS sequence"/>
</dbReference>
<organism evidence="2 3">
    <name type="scientific">Potamilus streckersoni</name>
    <dbReference type="NCBI Taxonomy" id="2493646"/>
    <lineage>
        <taxon>Eukaryota</taxon>
        <taxon>Metazoa</taxon>
        <taxon>Spiralia</taxon>
        <taxon>Lophotrochozoa</taxon>
        <taxon>Mollusca</taxon>
        <taxon>Bivalvia</taxon>
        <taxon>Autobranchia</taxon>
        <taxon>Heteroconchia</taxon>
        <taxon>Palaeoheterodonta</taxon>
        <taxon>Unionida</taxon>
        <taxon>Unionoidea</taxon>
        <taxon>Unionidae</taxon>
        <taxon>Ambleminae</taxon>
        <taxon>Lampsilini</taxon>
        <taxon>Potamilus</taxon>
    </lineage>
</organism>
<name>A0AAE0SWV3_9BIVA</name>
<accession>A0AAE0SWV3</accession>
<reference evidence="2" key="1">
    <citation type="journal article" date="2021" name="Genome Biol. Evol.">
        <title>A High-Quality Reference Genome for a Parasitic Bivalve with Doubly Uniparental Inheritance (Bivalvia: Unionida).</title>
        <authorList>
            <person name="Smith C.H."/>
        </authorList>
    </citation>
    <scope>NUCLEOTIDE SEQUENCE</scope>
    <source>
        <strain evidence="2">CHS0354</strain>
    </source>
</reference>
<feature type="compositionally biased region" description="Polar residues" evidence="1">
    <location>
        <begin position="76"/>
        <end position="97"/>
    </location>
</feature>
<proteinExistence type="predicted"/>
<gene>
    <name evidence="2" type="ORF">CHS0354_035797</name>
</gene>
<reference evidence="2" key="3">
    <citation type="submission" date="2023-05" db="EMBL/GenBank/DDBJ databases">
        <authorList>
            <person name="Smith C.H."/>
        </authorList>
    </citation>
    <scope>NUCLEOTIDE SEQUENCE</scope>
    <source>
        <strain evidence="2">CHS0354</strain>
        <tissue evidence="2">Mantle</tissue>
    </source>
</reference>
<evidence type="ECO:0000313" key="3">
    <source>
        <dbReference type="Proteomes" id="UP001195483"/>
    </source>
</evidence>
<feature type="region of interest" description="Disordered" evidence="1">
    <location>
        <begin position="76"/>
        <end position="106"/>
    </location>
</feature>
<dbReference type="EMBL" id="JAEAOA010002091">
    <property type="protein sequence ID" value="KAK3599559.1"/>
    <property type="molecule type" value="Genomic_DNA"/>
</dbReference>
<dbReference type="AlphaFoldDB" id="A0AAE0SWV3"/>